<keyword evidence="3" id="KW-1185">Reference proteome</keyword>
<proteinExistence type="predicted"/>
<name>A0A2P5CR73_TREOI</name>
<sequence length="131" mass="13861">MDDGKRLDAAVRDVDMHGKLDGDIRNVSAHEKRFSATVAQRDFVGVAEQESDFHNVIGDSRVSVVGASSGTHGLVVSGAHGLVLRAEGESHIHGVSKGAHRLDPRETRISHAEVGSHANDNSLGTARGAYC</sequence>
<dbReference type="Proteomes" id="UP000237000">
    <property type="component" value="Unassembled WGS sequence"/>
</dbReference>
<dbReference type="EMBL" id="JXTC01000336">
    <property type="protein sequence ID" value="PON63531.1"/>
    <property type="molecule type" value="Genomic_DNA"/>
</dbReference>
<dbReference type="InParanoid" id="A0A2P5CR73"/>
<gene>
    <name evidence="2" type="ORF">TorRG33x02_276120</name>
</gene>
<evidence type="ECO:0000313" key="3">
    <source>
        <dbReference type="Proteomes" id="UP000237000"/>
    </source>
</evidence>
<reference evidence="3" key="1">
    <citation type="submission" date="2016-06" db="EMBL/GenBank/DDBJ databases">
        <title>Parallel loss of symbiosis genes in relatives of nitrogen-fixing non-legume Parasponia.</title>
        <authorList>
            <person name="Van Velzen R."/>
            <person name="Holmer R."/>
            <person name="Bu F."/>
            <person name="Rutten L."/>
            <person name="Van Zeijl A."/>
            <person name="Liu W."/>
            <person name="Santuari L."/>
            <person name="Cao Q."/>
            <person name="Sharma T."/>
            <person name="Shen D."/>
            <person name="Roswanjaya Y."/>
            <person name="Wardhani T."/>
            <person name="Kalhor M.S."/>
            <person name="Jansen J."/>
            <person name="Van den Hoogen J."/>
            <person name="Gungor B."/>
            <person name="Hartog M."/>
            <person name="Hontelez J."/>
            <person name="Verver J."/>
            <person name="Yang W.-C."/>
            <person name="Schijlen E."/>
            <person name="Repin R."/>
            <person name="Schilthuizen M."/>
            <person name="Schranz E."/>
            <person name="Heidstra R."/>
            <person name="Miyata K."/>
            <person name="Fedorova E."/>
            <person name="Kohlen W."/>
            <person name="Bisseling T."/>
            <person name="Smit S."/>
            <person name="Geurts R."/>
        </authorList>
    </citation>
    <scope>NUCLEOTIDE SEQUENCE [LARGE SCALE GENOMIC DNA]</scope>
    <source>
        <strain evidence="3">cv. RG33-2</strain>
    </source>
</reference>
<dbReference type="AlphaFoldDB" id="A0A2P5CR73"/>
<comment type="caution">
    <text evidence="2">The sequence shown here is derived from an EMBL/GenBank/DDBJ whole genome shotgun (WGS) entry which is preliminary data.</text>
</comment>
<evidence type="ECO:0000256" key="1">
    <source>
        <dbReference type="SAM" id="MobiDB-lite"/>
    </source>
</evidence>
<evidence type="ECO:0000313" key="2">
    <source>
        <dbReference type="EMBL" id="PON63531.1"/>
    </source>
</evidence>
<dbReference type="OrthoDB" id="10358161at2759"/>
<accession>A0A2P5CR73</accession>
<feature type="region of interest" description="Disordered" evidence="1">
    <location>
        <begin position="110"/>
        <end position="131"/>
    </location>
</feature>
<protein>
    <submittedName>
        <fullName evidence="2">Uncharacterized protein</fullName>
    </submittedName>
</protein>
<organism evidence="2 3">
    <name type="scientific">Trema orientale</name>
    <name type="common">Charcoal tree</name>
    <name type="synonym">Celtis orientalis</name>
    <dbReference type="NCBI Taxonomy" id="63057"/>
    <lineage>
        <taxon>Eukaryota</taxon>
        <taxon>Viridiplantae</taxon>
        <taxon>Streptophyta</taxon>
        <taxon>Embryophyta</taxon>
        <taxon>Tracheophyta</taxon>
        <taxon>Spermatophyta</taxon>
        <taxon>Magnoliopsida</taxon>
        <taxon>eudicotyledons</taxon>
        <taxon>Gunneridae</taxon>
        <taxon>Pentapetalae</taxon>
        <taxon>rosids</taxon>
        <taxon>fabids</taxon>
        <taxon>Rosales</taxon>
        <taxon>Cannabaceae</taxon>
        <taxon>Trema</taxon>
    </lineage>
</organism>